<proteinExistence type="predicted"/>
<reference evidence="3 4" key="1">
    <citation type="journal article" date="2024" name="J Genomics">
        <title>Draft genome sequencing and assembly of Favolaschia claudopus CIRM-BRFM 2984 isolated from oak limbs.</title>
        <authorList>
            <person name="Navarro D."/>
            <person name="Drula E."/>
            <person name="Chaduli D."/>
            <person name="Cazenave R."/>
            <person name="Ahrendt S."/>
            <person name="Wang J."/>
            <person name="Lipzen A."/>
            <person name="Daum C."/>
            <person name="Barry K."/>
            <person name="Grigoriev I.V."/>
            <person name="Favel A."/>
            <person name="Rosso M.N."/>
            <person name="Martin F."/>
        </authorList>
    </citation>
    <scope>NUCLEOTIDE SEQUENCE [LARGE SCALE GENOMIC DNA]</scope>
    <source>
        <strain evidence="3 4">CIRM-BRFM 2984</strain>
    </source>
</reference>
<sequence length="361" mass="39943">MGQFREMPPDAPQPRTAREQELADLYLGVTYHPIKGVYGRSRVLALQDSQIKFSGGPDRQEETFTRHVADERTTNKALATKLQCNFSVPDLVSLGATYASSTAVYAALAKDSALFTARYVSGLIYVAALEPLLSQEMINIIAQLGSWSEQNKQYDNFFDRHGTHVVLRLALGGVLNIVTRNGRNSEGQQDMHNLGLKMAAPAAANHVGAAIGHSAAHGMEESLDDVFVHVFREGGGKMASELTIDLEKHVKRSSGAQDSMGWPSAATRESWIAALRTDPVFCPDSKETEIVPIWSLGGLNPSQKSNLEKASEAYLRMRRKKDPEGSNNLPRSGERDDIARKKNHRNVFQWFKDVFSRHKHG</sequence>
<feature type="region of interest" description="Disordered" evidence="1">
    <location>
        <begin position="318"/>
        <end position="340"/>
    </location>
</feature>
<dbReference type="AlphaFoldDB" id="A0AAW0B083"/>
<evidence type="ECO:0000259" key="2">
    <source>
        <dbReference type="Pfam" id="PF01823"/>
    </source>
</evidence>
<feature type="domain" description="MACPF" evidence="2">
    <location>
        <begin position="110"/>
        <end position="197"/>
    </location>
</feature>
<comment type="caution">
    <text evidence="3">The sequence shown here is derived from an EMBL/GenBank/DDBJ whole genome shotgun (WGS) entry which is preliminary data.</text>
</comment>
<keyword evidence="4" id="KW-1185">Reference proteome</keyword>
<evidence type="ECO:0000256" key="1">
    <source>
        <dbReference type="SAM" id="MobiDB-lite"/>
    </source>
</evidence>
<dbReference type="Proteomes" id="UP001362999">
    <property type="component" value="Unassembled WGS sequence"/>
</dbReference>
<evidence type="ECO:0000313" key="4">
    <source>
        <dbReference type="Proteomes" id="UP001362999"/>
    </source>
</evidence>
<dbReference type="Pfam" id="PF01823">
    <property type="entry name" value="MACPF"/>
    <property type="match status" value="1"/>
</dbReference>
<accession>A0AAW0B083</accession>
<dbReference type="InterPro" id="IPR020864">
    <property type="entry name" value="MACPF"/>
</dbReference>
<gene>
    <name evidence="3" type="ORF">R3P38DRAFT_2539912</name>
</gene>
<protein>
    <recommendedName>
        <fullName evidence="2">MACPF domain-containing protein</fullName>
    </recommendedName>
</protein>
<name>A0AAW0B083_9AGAR</name>
<evidence type="ECO:0000313" key="3">
    <source>
        <dbReference type="EMBL" id="KAK7017750.1"/>
    </source>
</evidence>
<organism evidence="3 4">
    <name type="scientific">Favolaschia claudopus</name>
    <dbReference type="NCBI Taxonomy" id="2862362"/>
    <lineage>
        <taxon>Eukaryota</taxon>
        <taxon>Fungi</taxon>
        <taxon>Dikarya</taxon>
        <taxon>Basidiomycota</taxon>
        <taxon>Agaricomycotina</taxon>
        <taxon>Agaricomycetes</taxon>
        <taxon>Agaricomycetidae</taxon>
        <taxon>Agaricales</taxon>
        <taxon>Marasmiineae</taxon>
        <taxon>Mycenaceae</taxon>
        <taxon>Favolaschia</taxon>
    </lineage>
</organism>
<dbReference type="EMBL" id="JAWWNJ010000047">
    <property type="protein sequence ID" value="KAK7017750.1"/>
    <property type="molecule type" value="Genomic_DNA"/>
</dbReference>